<accession>Q8LIB0</accession>
<evidence type="ECO:0000313" key="2">
    <source>
        <dbReference type="EMBL" id="BAD30262.1"/>
    </source>
</evidence>
<reference evidence="3" key="4">
    <citation type="journal article" date="2008" name="Nucleic Acids Res.">
        <title>The rice annotation project database (RAP-DB): 2008 update.</title>
        <authorList>
            <consortium name="The rice annotation project (RAP)"/>
        </authorList>
    </citation>
    <scope>GENOME REANNOTATION</scope>
    <source>
        <strain evidence="3">cv. Nipponbare</strain>
    </source>
</reference>
<dbReference type="AlphaFoldDB" id="Q8LIB0"/>
<reference evidence="3" key="3">
    <citation type="journal article" date="2005" name="Nature">
        <title>The map-based sequence of the rice genome.</title>
        <authorList>
            <consortium name="International rice genome sequencing project (IRGSP)"/>
            <person name="Matsumoto T."/>
            <person name="Wu J."/>
            <person name="Kanamori H."/>
            <person name="Katayose Y."/>
            <person name="Fujisawa M."/>
            <person name="Namiki N."/>
            <person name="Mizuno H."/>
            <person name="Yamamoto K."/>
            <person name="Antonio B.A."/>
            <person name="Baba T."/>
            <person name="Sakata K."/>
            <person name="Nagamura Y."/>
            <person name="Aoki H."/>
            <person name="Arikawa K."/>
            <person name="Arita K."/>
            <person name="Bito T."/>
            <person name="Chiden Y."/>
            <person name="Fujitsuka N."/>
            <person name="Fukunaka R."/>
            <person name="Hamada M."/>
            <person name="Harada C."/>
            <person name="Hayashi A."/>
            <person name="Hijishita S."/>
            <person name="Honda M."/>
            <person name="Hosokawa S."/>
            <person name="Ichikawa Y."/>
            <person name="Idonuma A."/>
            <person name="Iijima M."/>
            <person name="Ikeda M."/>
            <person name="Ikeno M."/>
            <person name="Ito K."/>
            <person name="Ito S."/>
            <person name="Ito T."/>
            <person name="Ito Y."/>
            <person name="Ito Y."/>
            <person name="Iwabuchi A."/>
            <person name="Kamiya K."/>
            <person name="Karasawa W."/>
            <person name="Kurita K."/>
            <person name="Katagiri S."/>
            <person name="Kikuta A."/>
            <person name="Kobayashi H."/>
            <person name="Kobayashi N."/>
            <person name="Machita K."/>
            <person name="Maehara T."/>
            <person name="Masukawa M."/>
            <person name="Mizubayashi T."/>
            <person name="Mukai Y."/>
            <person name="Nagasaki H."/>
            <person name="Nagata Y."/>
            <person name="Naito S."/>
            <person name="Nakashima M."/>
            <person name="Nakama Y."/>
            <person name="Nakamichi Y."/>
            <person name="Nakamura M."/>
            <person name="Meguro A."/>
            <person name="Negishi M."/>
            <person name="Ohta I."/>
            <person name="Ohta T."/>
            <person name="Okamoto M."/>
            <person name="Ono N."/>
            <person name="Saji S."/>
            <person name="Sakaguchi M."/>
            <person name="Sakai K."/>
            <person name="Shibata M."/>
            <person name="Shimokawa T."/>
            <person name="Song J."/>
            <person name="Takazaki Y."/>
            <person name="Terasawa K."/>
            <person name="Tsugane M."/>
            <person name="Tsuji K."/>
            <person name="Ueda S."/>
            <person name="Waki K."/>
            <person name="Yamagata H."/>
            <person name="Yamamoto M."/>
            <person name="Yamamoto S."/>
            <person name="Yamane H."/>
            <person name="Yoshiki S."/>
            <person name="Yoshihara R."/>
            <person name="Yukawa K."/>
            <person name="Zhong H."/>
            <person name="Yano M."/>
            <person name="Yuan Q."/>
            <person name="Ouyang S."/>
            <person name="Liu J."/>
            <person name="Jones K.M."/>
            <person name="Gansberger K."/>
            <person name="Moffat K."/>
            <person name="Hill J."/>
            <person name="Bera J."/>
            <person name="Fadrosh D."/>
            <person name="Jin S."/>
            <person name="Johri S."/>
            <person name="Kim M."/>
            <person name="Overton L."/>
            <person name="Reardon M."/>
            <person name="Tsitrin T."/>
            <person name="Vuong H."/>
            <person name="Weaver B."/>
            <person name="Ciecko A."/>
            <person name="Tallon L."/>
            <person name="Jackson J."/>
            <person name="Pai G."/>
            <person name="Aken S.V."/>
            <person name="Utterback T."/>
            <person name="Reidmuller S."/>
            <person name="Feldblyum T."/>
            <person name="Hsiao J."/>
            <person name="Zismann V."/>
            <person name="Iobst S."/>
            <person name="de Vazeille A.R."/>
            <person name="Buell C.R."/>
            <person name="Ying K."/>
            <person name="Li Y."/>
            <person name="Lu T."/>
            <person name="Huang Y."/>
            <person name="Zhao Q."/>
            <person name="Feng Q."/>
            <person name="Zhang L."/>
            <person name="Zhu J."/>
            <person name="Weng Q."/>
            <person name="Mu J."/>
            <person name="Lu Y."/>
            <person name="Fan D."/>
            <person name="Liu Y."/>
            <person name="Guan J."/>
            <person name="Zhang Y."/>
            <person name="Yu S."/>
            <person name="Liu X."/>
            <person name="Zhang Y."/>
            <person name="Hong G."/>
            <person name="Han B."/>
            <person name="Choisne N."/>
            <person name="Demange N."/>
            <person name="Orjeda G."/>
            <person name="Samain S."/>
            <person name="Cattolico L."/>
            <person name="Pelletier E."/>
            <person name="Couloux A."/>
            <person name="Segurens B."/>
            <person name="Wincker P."/>
            <person name="D'Hont A."/>
            <person name="Scarpelli C."/>
            <person name="Weissenbach J."/>
            <person name="Salanoubat M."/>
            <person name="Quetier F."/>
            <person name="Yu Y."/>
            <person name="Kim H.R."/>
            <person name="Rambo T."/>
            <person name="Currie J."/>
            <person name="Collura K."/>
            <person name="Luo M."/>
            <person name="Yang T."/>
            <person name="Ammiraju J.S.S."/>
            <person name="Engler F."/>
            <person name="Soderlund C."/>
            <person name="Wing R.A."/>
            <person name="Palmer L.E."/>
            <person name="de la Bastide M."/>
            <person name="Spiegel L."/>
            <person name="Nascimento L."/>
            <person name="Zutavern T."/>
            <person name="O'Shaughnessy A."/>
            <person name="Dike S."/>
            <person name="Dedhia N."/>
            <person name="Preston R."/>
            <person name="Balija V."/>
            <person name="McCombie W.R."/>
            <person name="Chow T."/>
            <person name="Chen H."/>
            <person name="Chung M."/>
            <person name="Chen C."/>
            <person name="Shaw J."/>
            <person name="Wu H."/>
            <person name="Hsiao K."/>
            <person name="Chao Y."/>
            <person name="Chu M."/>
            <person name="Cheng C."/>
            <person name="Hour A."/>
            <person name="Lee P."/>
            <person name="Lin S."/>
            <person name="Lin Y."/>
            <person name="Liou J."/>
            <person name="Liu S."/>
            <person name="Hsing Y."/>
            <person name="Raghuvanshi S."/>
            <person name="Mohanty A."/>
            <person name="Bharti A.K."/>
            <person name="Gaur A."/>
            <person name="Gupta V."/>
            <person name="Kumar D."/>
            <person name="Ravi V."/>
            <person name="Vij S."/>
            <person name="Kapur A."/>
            <person name="Khurana P."/>
            <person name="Khurana P."/>
            <person name="Khurana J.P."/>
            <person name="Tyagi A.K."/>
            <person name="Gaikwad K."/>
            <person name="Singh A."/>
            <person name="Dalal V."/>
            <person name="Srivastava S."/>
            <person name="Dixit A."/>
            <person name="Pal A.K."/>
            <person name="Ghazi I.A."/>
            <person name="Yadav M."/>
            <person name="Pandit A."/>
            <person name="Bhargava A."/>
            <person name="Sureshbabu K."/>
            <person name="Batra K."/>
            <person name="Sharma T.R."/>
            <person name="Mohapatra T."/>
            <person name="Singh N.K."/>
            <person name="Messing J."/>
            <person name="Nelson A.B."/>
            <person name="Fuks G."/>
            <person name="Kavchok S."/>
            <person name="Keizer G."/>
            <person name="Linton E."/>
            <person name="Llaca V."/>
            <person name="Song R."/>
            <person name="Tanyolac B."/>
            <person name="Young S."/>
            <person name="Ho-Il K."/>
            <person name="Hahn J.H."/>
            <person name="Sangsakoo G."/>
            <person name="Vanavichit A."/>
            <person name="de Mattos Luiz.A.T."/>
            <person name="Zimmer P.D."/>
            <person name="Malone G."/>
            <person name="Dellagostin O."/>
            <person name="de Oliveira A.C."/>
            <person name="Bevan M."/>
            <person name="Bancroft I."/>
            <person name="Minx P."/>
            <person name="Cordum H."/>
            <person name="Wilson R."/>
            <person name="Cheng Z."/>
            <person name="Jin W."/>
            <person name="Jiang J."/>
            <person name="Leong S.A."/>
            <person name="Iwama H."/>
            <person name="Gojobori T."/>
            <person name="Itoh T."/>
            <person name="Niimura Y."/>
            <person name="Fujii Y."/>
            <person name="Habara T."/>
            <person name="Sakai H."/>
            <person name="Sato Y."/>
            <person name="Wilson G."/>
            <person name="Kumar K."/>
            <person name="McCouch S."/>
            <person name="Juretic N."/>
            <person name="Hoen D."/>
            <person name="Wright S."/>
            <person name="Bruskiewich R."/>
            <person name="Bureau T."/>
            <person name="Miyao A."/>
            <person name="Hirochika H."/>
            <person name="Nishikawa T."/>
            <person name="Kadowaki K."/>
            <person name="Sugiura M."/>
            <person name="Burr B."/>
            <person name="Sasaki T."/>
        </authorList>
    </citation>
    <scope>NUCLEOTIDE SEQUENCE [LARGE SCALE GENOMIC DNA]</scope>
    <source>
        <strain evidence="3">cv. Nipponbare</strain>
    </source>
</reference>
<proteinExistence type="predicted"/>
<name>Q8LIB0_ORYSJ</name>
<dbReference type="EMBL" id="AP003832">
    <property type="protein sequence ID" value="BAC07007.1"/>
    <property type="molecule type" value="Genomic_DNA"/>
</dbReference>
<reference evidence="1" key="2">
    <citation type="submission" date="2001-07" db="EMBL/GenBank/DDBJ databases">
        <title>Oryza sativa nipponbare(GA3) genomic DNA, chromosome 7, BAC clone:OJ1458_B07.</title>
        <authorList>
            <person name="Sasaki T."/>
            <person name="Matsumoto T."/>
            <person name="Yamamoto K."/>
        </authorList>
    </citation>
    <scope>NUCLEOTIDE SEQUENCE</scope>
</reference>
<dbReference type="EMBL" id="AP003765">
    <property type="protein sequence ID" value="BAD30262.1"/>
    <property type="molecule type" value="Genomic_DNA"/>
</dbReference>
<gene>
    <name evidence="1" type="primary">OJ1458_B07.104</name>
    <name evidence="2" type="synonym">OJ1003_C06.136</name>
</gene>
<organism evidence="1 3">
    <name type="scientific">Oryza sativa subsp. japonica</name>
    <name type="common">Rice</name>
    <dbReference type="NCBI Taxonomy" id="39947"/>
    <lineage>
        <taxon>Eukaryota</taxon>
        <taxon>Viridiplantae</taxon>
        <taxon>Streptophyta</taxon>
        <taxon>Embryophyta</taxon>
        <taxon>Tracheophyta</taxon>
        <taxon>Spermatophyta</taxon>
        <taxon>Magnoliopsida</taxon>
        <taxon>Liliopsida</taxon>
        <taxon>Poales</taxon>
        <taxon>Poaceae</taxon>
        <taxon>BOP clade</taxon>
        <taxon>Oryzoideae</taxon>
        <taxon>Oryzeae</taxon>
        <taxon>Oryzinae</taxon>
        <taxon>Oryza</taxon>
        <taxon>Oryza sativa</taxon>
    </lineage>
</organism>
<sequence>MAVQLNLTTSDHKYKGSNYTGYTYWAGLHGPRAVVSIWAQTLAPQVLLANCSGGGGRGDQRRAGEEQLVEAPVISLLRGEQEAETIWDVFSSHQN</sequence>
<dbReference type="Proteomes" id="UP000000763">
    <property type="component" value="Chromosome 7"/>
</dbReference>
<evidence type="ECO:0000313" key="3">
    <source>
        <dbReference type="Proteomes" id="UP000000763"/>
    </source>
</evidence>
<protein>
    <submittedName>
        <fullName evidence="1">Uncharacterized protein</fullName>
    </submittedName>
</protein>
<evidence type="ECO:0000313" key="1">
    <source>
        <dbReference type="EMBL" id="BAC07007.1"/>
    </source>
</evidence>
<reference evidence="2" key="1">
    <citation type="submission" date="2001-06" db="EMBL/GenBank/DDBJ databases">
        <title>Oryza sativa nipponbare(GA3) genomic DNA, chromosome 7, BAC clone:OJ1003_C06.</title>
        <authorList>
            <person name="Sasaki T."/>
            <person name="Matsumoto T."/>
            <person name="Yamamoto K."/>
        </authorList>
    </citation>
    <scope>NUCLEOTIDE SEQUENCE</scope>
</reference>